<dbReference type="GO" id="GO:0005524">
    <property type="term" value="F:ATP binding"/>
    <property type="evidence" value="ECO:0007669"/>
    <property type="project" value="UniProtKB-KW"/>
</dbReference>
<dbReference type="InterPro" id="IPR029048">
    <property type="entry name" value="HSP70_C_sf"/>
</dbReference>
<evidence type="ECO:0000313" key="4">
    <source>
        <dbReference type="EMBL" id="GMS88214.1"/>
    </source>
</evidence>
<accession>A0AAV5T3S5</accession>
<name>A0AAV5T3S5_9BILA</name>
<comment type="caution">
    <text evidence="4">The sequence shown here is derived from an EMBL/GenBank/DDBJ whole genome shotgun (WGS) entry which is preliminary data.</text>
</comment>
<dbReference type="Gene3D" id="2.60.34.10">
    <property type="entry name" value="Substrate Binding Domain Of DNAk, Chain A, domain 1"/>
    <property type="match status" value="1"/>
</dbReference>
<keyword evidence="2" id="KW-0547">Nucleotide-binding</keyword>
<dbReference type="PANTHER" id="PTHR45639:SF4">
    <property type="entry name" value="HSC70CB, ISOFORM G"/>
    <property type="match status" value="1"/>
</dbReference>
<dbReference type="Gene3D" id="1.20.1270.10">
    <property type="match status" value="1"/>
</dbReference>
<dbReference type="Pfam" id="PF00012">
    <property type="entry name" value="HSP70"/>
    <property type="match status" value="1"/>
</dbReference>
<dbReference type="GO" id="GO:0005634">
    <property type="term" value="C:nucleus"/>
    <property type="evidence" value="ECO:0007669"/>
    <property type="project" value="TreeGrafter"/>
</dbReference>
<evidence type="ECO:0000256" key="3">
    <source>
        <dbReference type="ARBA" id="ARBA00022840"/>
    </source>
</evidence>
<feature type="non-terminal residue" evidence="4">
    <location>
        <position position="212"/>
    </location>
</feature>
<reference evidence="4" key="1">
    <citation type="submission" date="2023-10" db="EMBL/GenBank/DDBJ databases">
        <title>Genome assembly of Pristionchus species.</title>
        <authorList>
            <person name="Yoshida K."/>
            <person name="Sommer R.J."/>
        </authorList>
    </citation>
    <scope>NUCLEOTIDE SEQUENCE</scope>
    <source>
        <strain evidence="4">RS0144</strain>
    </source>
</reference>
<evidence type="ECO:0000313" key="5">
    <source>
        <dbReference type="Proteomes" id="UP001432027"/>
    </source>
</evidence>
<sequence length="212" mass="23868">GAAMQCAMLSPAMDVCDYSVKDTLPYAIKLKWRGSDMTREGRVFSDGDQSPASAIYRFHSGPFVLRIKYEAPEAVPNKTTTIGVWRVNQVPKDDDETPTEVHVSIEVNGDGIFSVPWARTYKILKEENTDVGLAPAAASYGSATSLDPVPAAEKKPMVEMVKELCVEARPSYHDRIYYHVIDEKAMQKRDLEEKRRVDAKNAVEQYVYEMRD</sequence>
<proteinExistence type="inferred from homology"/>
<keyword evidence="5" id="KW-1185">Reference proteome</keyword>
<gene>
    <name evidence="4" type="ORF">PENTCL1PPCAC_10389</name>
</gene>
<evidence type="ECO:0000256" key="2">
    <source>
        <dbReference type="ARBA" id="ARBA00022741"/>
    </source>
</evidence>
<dbReference type="Proteomes" id="UP001432027">
    <property type="component" value="Unassembled WGS sequence"/>
</dbReference>
<evidence type="ECO:0000256" key="1">
    <source>
        <dbReference type="ARBA" id="ARBA00007381"/>
    </source>
</evidence>
<feature type="non-terminal residue" evidence="4">
    <location>
        <position position="1"/>
    </location>
</feature>
<dbReference type="SUPFAM" id="SSF100920">
    <property type="entry name" value="Heat shock protein 70kD (HSP70), peptide-binding domain"/>
    <property type="match status" value="1"/>
</dbReference>
<dbReference type="AlphaFoldDB" id="A0AAV5T3S5"/>
<dbReference type="InterPro" id="IPR013126">
    <property type="entry name" value="Hsp_70_fam"/>
</dbReference>
<protein>
    <submittedName>
        <fullName evidence="4">Uncharacterized protein</fullName>
    </submittedName>
</protein>
<keyword evidence="3" id="KW-0067">ATP-binding</keyword>
<dbReference type="EMBL" id="BTSX01000003">
    <property type="protein sequence ID" value="GMS88214.1"/>
    <property type="molecule type" value="Genomic_DNA"/>
</dbReference>
<dbReference type="InterPro" id="IPR029047">
    <property type="entry name" value="HSP70_peptide-bd_sf"/>
</dbReference>
<dbReference type="GO" id="GO:0140662">
    <property type="term" value="F:ATP-dependent protein folding chaperone"/>
    <property type="evidence" value="ECO:0007669"/>
    <property type="project" value="InterPro"/>
</dbReference>
<dbReference type="GO" id="GO:0005829">
    <property type="term" value="C:cytosol"/>
    <property type="evidence" value="ECO:0007669"/>
    <property type="project" value="TreeGrafter"/>
</dbReference>
<organism evidence="4 5">
    <name type="scientific">Pristionchus entomophagus</name>
    <dbReference type="NCBI Taxonomy" id="358040"/>
    <lineage>
        <taxon>Eukaryota</taxon>
        <taxon>Metazoa</taxon>
        <taxon>Ecdysozoa</taxon>
        <taxon>Nematoda</taxon>
        <taxon>Chromadorea</taxon>
        <taxon>Rhabditida</taxon>
        <taxon>Rhabditina</taxon>
        <taxon>Diplogasteromorpha</taxon>
        <taxon>Diplogasteroidea</taxon>
        <taxon>Neodiplogasteridae</taxon>
        <taxon>Pristionchus</taxon>
    </lineage>
</organism>
<comment type="similarity">
    <text evidence="1">Belongs to the heat shock protein 70 family.</text>
</comment>
<dbReference type="PANTHER" id="PTHR45639">
    <property type="entry name" value="HSC70CB, ISOFORM G-RELATED"/>
    <property type="match status" value="1"/>
</dbReference>